<comment type="similarity">
    <text evidence="2">Belongs to the major facilitator superfamily. Sugar transporter (TC 2.A.1.1) family.</text>
</comment>
<reference evidence="9 10" key="1">
    <citation type="submission" date="2019-03" db="EMBL/GenBank/DDBJ databases">
        <title>Genomic Encyclopedia of Type Strains, Phase IV (KMG-IV): sequencing the most valuable type-strain genomes for metagenomic binning, comparative biology and taxonomic classification.</title>
        <authorList>
            <person name="Goeker M."/>
        </authorList>
    </citation>
    <scope>NUCLEOTIDE SEQUENCE [LARGE SCALE GENOMIC DNA]</scope>
    <source>
        <strain evidence="9 10">DSM 103428</strain>
    </source>
</reference>
<feature type="transmembrane region" description="Helical" evidence="7">
    <location>
        <begin position="253"/>
        <end position="274"/>
    </location>
</feature>
<sequence length="535" mass="56710">MARKASLFSSWGHAFAFWGGCVAVTIGVLLHIPMFLMGRSTHYKLAGMPMDMGMVIGMGLIVAGFGATAYGLIPRRSTTNRVYEEIAPPEDAPLTRAHWVQIIVLAAALIIDVMKAATLGFVVPGMRAEYGLTFAGVALLPFSGLLGTTVGSFTWGALADFYGRRATILLAAVIFMGTSICGAMPSFNWNIFMCFLMGVGAGGMLPVTYALLAEIMPTRHRGWCLVLVGGIGSIGGYFATSALSALLQPYFGWRIMWLINLPIALILIVVSPMLQESARFLQSMGRLQEARETLARFGISLSTRKDKQAAPQNLPTVSPLKVSNLLGLTCALTLTALCVGFVNFGVLLWLPGSLMHEGRSMGAASRLIARSTLIATPTIVLTAWLYSIWSTKRTLILAVGVTTLGLITIVLRDVGGLRIFSSPVIPVSLLIVGTSGIISMLLPYSAESYPLRVRGRATGWVAGFSKGGGLLAQGLGALALVPPLGVAAGVVAAPCVVSILLIVLLGHETHARDLRELETAGATTTTMEVAPLYPD</sequence>
<name>A0A4R1L429_9BACT</name>
<dbReference type="InterPro" id="IPR011701">
    <property type="entry name" value="MFS"/>
</dbReference>
<dbReference type="EMBL" id="SMGK01000003">
    <property type="protein sequence ID" value="TCK72818.1"/>
    <property type="molecule type" value="Genomic_DNA"/>
</dbReference>
<dbReference type="Pfam" id="PF07690">
    <property type="entry name" value="MFS_1"/>
    <property type="match status" value="1"/>
</dbReference>
<comment type="subcellular location">
    <subcellularLocation>
        <location evidence="1">Membrane</location>
        <topology evidence="1">Multi-pass membrane protein</topology>
    </subcellularLocation>
</comment>
<feature type="transmembrane region" description="Helical" evidence="7">
    <location>
        <begin position="102"/>
        <end position="124"/>
    </location>
</feature>
<dbReference type="OrthoDB" id="9787026at2"/>
<feature type="transmembrane region" description="Helical" evidence="7">
    <location>
        <begin position="486"/>
        <end position="505"/>
    </location>
</feature>
<feature type="transmembrane region" description="Helical" evidence="7">
    <location>
        <begin position="224"/>
        <end position="247"/>
    </location>
</feature>
<feature type="transmembrane region" description="Helical" evidence="7">
    <location>
        <begin position="394"/>
        <end position="412"/>
    </location>
</feature>
<dbReference type="InterPro" id="IPR036259">
    <property type="entry name" value="MFS_trans_sf"/>
</dbReference>
<dbReference type="SUPFAM" id="SSF103473">
    <property type="entry name" value="MFS general substrate transporter"/>
    <property type="match status" value="1"/>
</dbReference>
<dbReference type="Gene3D" id="1.20.1250.20">
    <property type="entry name" value="MFS general substrate transporter like domains"/>
    <property type="match status" value="1"/>
</dbReference>
<evidence type="ECO:0000259" key="8">
    <source>
        <dbReference type="PROSITE" id="PS50850"/>
    </source>
</evidence>
<keyword evidence="6 7" id="KW-0472">Membrane</keyword>
<evidence type="ECO:0000256" key="2">
    <source>
        <dbReference type="ARBA" id="ARBA00010992"/>
    </source>
</evidence>
<evidence type="ECO:0000256" key="4">
    <source>
        <dbReference type="ARBA" id="ARBA00022692"/>
    </source>
</evidence>
<comment type="caution">
    <text evidence="9">The sequence shown here is derived from an EMBL/GenBank/DDBJ whole genome shotgun (WGS) entry which is preliminary data.</text>
</comment>
<proteinExistence type="inferred from homology"/>
<feature type="transmembrane region" description="Helical" evidence="7">
    <location>
        <begin position="12"/>
        <end position="32"/>
    </location>
</feature>
<dbReference type="InterPro" id="IPR020846">
    <property type="entry name" value="MFS_dom"/>
</dbReference>
<feature type="transmembrane region" description="Helical" evidence="7">
    <location>
        <begin position="130"/>
        <end position="155"/>
    </location>
</feature>
<gene>
    <name evidence="9" type="ORF">C7378_2410</name>
</gene>
<evidence type="ECO:0000256" key="7">
    <source>
        <dbReference type="SAM" id="Phobius"/>
    </source>
</evidence>
<dbReference type="PROSITE" id="PS50850">
    <property type="entry name" value="MFS"/>
    <property type="match status" value="1"/>
</dbReference>
<feature type="transmembrane region" description="Helical" evidence="7">
    <location>
        <begin position="325"/>
        <end position="347"/>
    </location>
</feature>
<feature type="transmembrane region" description="Helical" evidence="7">
    <location>
        <begin position="167"/>
        <end position="185"/>
    </location>
</feature>
<evidence type="ECO:0000256" key="3">
    <source>
        <dbReference type="ARBA" id="ARBA00022448"/>
    </source>
</evidence>
<dbReference type="GO" id="GO:0022857">
    <property type="term" value="F:transmembrane transporter activity"/>
    <property type="evidence" value="ECO:0007669"/>
    <property type="project" value="InterPro"/>
</dbReference>
<evidence type="ECO:0000256" key="6">
    <source>
        <dbReference type="ARBA" id="ARBA00023136"/>
    </source>
</evidence>
<accession>A0A4R1L429</accession>
<keyword evidence="3" id="KW-0813">Transport</keyword>
<keyword evidence="10" id="KW-1185">Reference proteome</keyword>
<evidence type="ECO:0000313" key="10">
    <source>
        <dbReference type="Proteomes" id="UP000295210"/>
    </source>
</evidence>
<dbReference type="PANTHER" id="PTHR23511">
    <property type="entry name" value="SYNAPTIC VESICLE GLYCOPROTEIN 2"/>
    <property type="match status" value="1"/>
</dbReference>
<dbReference type="PANTHER" id="PTHR23511:SF34">
    <property type="entry name" value="SYNAPTIC VESICLE GLYCOPROTEIN 2"/>
    <property type="match status" value="1"/>
</dbReference>
<evidence type="ECO:0000256" key="5">
    <source>
        <dbReference type="ARBA" id="ARBA00022989"/>
    </source>
</evidence>
<dbReference type="Proteomes" id="UP000295210">
    <property type="component" value="Unassembled WGS sequence"/>
</dbReference>
<keyword evidence="4 7" id="KW-0812">Transmembrane</keyword>
<dbReference type="PROSITE" id="PS51257">
    <property type="entry name" value="PROKAR_LIPOPROTEIN"/>
    <property type="match status" value="1"/>
</dbReference>
<feature type="transmembrane region" description="Helical" evidence="7">
    <location>
        <begin position="52"/>
        <end position="73"/>
    </location>
</feature>
<organism evidence="9 10">
    <name type="scientific">Acidipila rosea</name>
    <dbReference type="NCBI Taxonomy" id="768535"/>
    <lineage>
        <taxon>Bacteria</taxon>
        <taxon>Pseudomonadati</taxon>
        <taxon>Acidobacteriota</taxon>
        <taxon>Terriglobia</taxon>
        <taxon>Terriglobales</taxon>
        <taxon>Acidobacteriaceae</taxon>
        <taxon>Acidipila</taxon>
    </lineage>
</organism>
<feature type="transmembrane region" description="Helical" evidence="7">
    <location>
        <begin position="457"/>
        <end position="480"/>
    </location>
</feature>
<evidence type="ECO:0000313" key="9">
    <source>
        <dbReference type="EMBL" id="TCK72818.1"/>
    </source>
</evidence>
<feature type="domain" description="Major facilitator superfamily (MFS) profile" evidence="8">
    <location>
        <begin position="101"/>
        <end position="510"/>
    </location>
</feature>
<evidence type="ECO:0000256" key="1">
    <source>
        <dbReference type="ARBA" id="ARBA00004141"/>
    </source>
</evidence>
<dbReference type="RefSeq" id="WP_131996728.1">
    <property type="nucleotide sequence ID" value="NZ_SMGK01000003.1"/>
</dbReference>
<dbReference type="AlphaFoldDB" id="A0A4R1L429"/>
<dbReference type="PROSITE" id="PS00217">
    <property type="entry name" value="SUGAR_TRANSPORT_2"/>
    <property type="match status" value="1"/>
</dbReference>
<keyword evidence="5 7" id="KW-1133">Transmembrane helix</keyword>
<protein>
    <submittedName>
        <fullName evidence="9">Putative MFS transporter</fullName>
    </submittedName>
</protein>
<dbReference type="InterPro" id="IPR005829">
    <property type="entry name" value="Sugar_transporter_CS"/>
</dbReference>
<feature type="transmembrane region" description="Helical" evidence="7">
    <location>
        <begin position="367"/>
        <end position="387"/>
    </location>
</feature>
<dbReference type="GO" id="GO:0016020">
    <property type="term" value="C:membrane"/>
    <property type="evidence" value="ECO:0007669"/>
    <property type="project" value="UniProtKB-SubCell"/>
</dbReference>
<feature type="transmembrane region" description="Helical" evidence="7">
    <location>
        <begin position="424"/>
        <end position="445"/>
    </location>
</feature>
<feature type="transmembrane region" description="Helical" evidence="7">
    <location>
        <begin position="191"/>
        <end position="212"/>
    </location>
</feature>